<sequence>MARTLTVSDMRCGGCEEAVVDALRDVEGVASANHDEGTVAIEGEADGEALKAAIEEAGYTAEA</sequence>
<evidence type="ECO:0000313" key="3">
    <source>
        <dbReference type="EMBL" id="ELY35416.1"/>
    </source>
</evidence>
<dbReference type="EMBL" id="AOHV01000033">
    <property type="protein sequence ID" value="ELY35416.1"/>
    <property type="molecule type" value="Genomic_DNA"/>
</dbReference>
<dbReference type="InterPro" id="IPR036163">
    <property type="entry name" value="HMA_dom_sf"/>
</dbReference>
<dbReference type="Proteomes" id="UP000000390">
    <property type="component" value="Chromosome"/>
</dbReference>
<dbReference type="eggNOG" id="arCOG02764">
    <property type="taxonomic scope" value="Archaea"/>
</dbReference>
<dbReference type="STRING" id="795797.HacjB3_09940"/>
<dbReference type="Proteomes" id="UP000011645">
    <property type="component" value="Unassembled WGS sequence"/>
</dbReference>
<dbReference type="CDD" id="cd00371">
    <property type="entry name" value="HMA"/>
    <property type="match status" value="1"/>
</dbReference>
<gene>
    <name evidence="2" type="ordered locus">HacjB3_09940</name>
    <name evidence="3" type="ORF">C497_12736</name>
</gene>
<dbReference type="EMBL" id="CP002062">
    <property type="protein sequence ID" value="ADJ15371.1"/>
    <property type="molecule type" value="Genomic_DNA"/>
</dbReference>
<dbReference type="GeneID" id="9419798"/>
<dbReference type="PROSITE" id="PS50846">
    <property type="entry name" value="HMA_2"/>
    <property type="match status" value="1"/>
</dbReference>
<accession>D8J3X9</accession>
<dbReference type="Gene3D" id="3.30.70.100">
    <property type="match status" value="1"/>
</dbReference>
<evidence type="ECO:0000313" key="4">
    <source>
        <dbReference type="Proteomes" id="UP000000390"/>
    </source>
</evidence>
<feature type="domain" description="HMA" evidence="1">
    <location>
        <begin position="1"/>
        <end position="62"/>
    </location>
</feature>
<keyword evidence="5" id="KW-1185">Reference proteome</keyword>
<dbReference type="HOGENOM" id="CLU_134973_5_3_2"/>
<dbReference type="KEGG" id="hje:HacjB3_09940"/>
<dbReference type="InterPro" id="IPR006121">
    <property type="entry name" value="HMA_dom"/>
</dbReference>
<name>D8J3X9_HALJB</name>
<evidence type="ECO:0000313" key="2">
    <source>
        <dbReference type="EMBL" id="ADJ15371.1"/>
    </source>
</evidence>
<dbReference type="OrthoDB" id="44171at2157"/>
<dbReference type="PATRIC" id="fig|795797.18.peg.1979"/>
<protein>
    <recommendedName>
        <fullName evidence="1">HMA domain-containing protein</fullName>
    </recommendedName>
</protein>
<dbReference type="GO" id="GO:0046872">
    <property type="term" value="F:metal ion binding"/>
    <property type="evidence" value="ECO:0007669"/>
    <property type="project" value="InterPro"/>
</dbReference>
<proteinExistence type="predicted"/>
<reference evidence="3 5" key="2">
    <citation type="journal article" date="2014" name="PLoS Genet.">
        <title>Phylogenetically driven sequencing of extremely halophilic archaea reveals strategies for static and dynamic osmo-response.</title>
        <authorList>
            <person name="Becker E.A."/>
            <person name="Seitzer P.M."/>
            <person name="Tritt A."/>
            <person name="Larsen D."/>
            <person name="Krusor M."/>
            <person name="Yao A.I."/>
            <person name="Wu D."/>
            <person name="Madern D."/>
            <person name="Eisen J.A."/>
            <person name="Darling A.E."/>
            <person name="Facciotti M.T."/>
        </authorList>
    </citation>
    <scope>NUCLEOTIDE SEQUENCE [LARGE SCALE GENOMIC DNA]</scope>
    <source>
        <strain evidence="3">B3</strain>
        <strain evidence="5">DSM 18796 / CECT 7217 / JCM 14584 / KCTC 4019 / B3</strain>
    </source>
</reference>
<evidence type="ECO:0000313" key="5">
    <source>
        <dbReference type="Proteomes" id="UP000011645"/>
    </source>
</evidence>
<organism evidence="2 4">
    <name type="scientific">Halalkalicoccus jeotgali (strain DSM 18796 / CECT 7217 / JCM 14584 / KCTC 4019 / B3)</name>
    <dbReference type="NCBI Taxonomy" id="795797"/>
    <lineage>
        <taxon>Archaea</taxon>
        <taxon>Methanobacteriati</taxon>
        <taxon>Methanobacteriota</taxon>
        <taxon>Stenosarchaea group</taxon>
        <taxon>Halobacteria</taxon>
        <taxon>Halobacteriales</taxon>
        <taxon>Halococcaceae</taxon>
        <taxon>Halalkalicoccus</taxon>
    </lineage>
</organism>
<dbReference type="Pfam" id="PF00403">
    <property type="entry name" value="HMA"/>
    <property type="match status" value="1"/>
</dbReference>
<dbReference type="RefSeq" id="WP_008417144.1">
    <property type="nucleotide sequence ID" value="NC_014297.1"/>
</dbReference>
<evidence type="ECO:0000259" key="1">
    <source>
        <dbReference type="PROSITE" id="PS50846"/>
    </source>
</evidence>
<dbReference type="AlphaFoldDB" id="D8J3X9"/>
<reference evidence="2 4" key="1">
    <citation type="journal article" date="2010" name="J. Bacteriol.">
        <title>Complete genome sequence of Halalkalicoccus jeotgali B3(T), an extremely halophilic archaeon.</title>
        <authorList>
            <person name="Roh S.W."/>
            <person name="Nam Y.D."/>
            <person name="Nam S.H."/>
            <person name="Choi S.H."/>
            <person name="Park H.S."/>
            <person name="Bae J.W."/>
        </authorList>
    </citation>
    <scope>NUCLEOTIDE SEQUENCE [LARGE SCALE GENOMIC DNA]</scope>
    <source>
        <strain evidence="2">B3</strain>
        <strain evidence="4">DSM 18796 / CECT 7217 / JCM 14584 / KCTC 4019 / B3</strain>
    </source>
</reference>
<dbReference type="SUPFAM" id="SSF55008">
    <property type="entry name" value="HMA, heavy metal-associated domain"/>
    <property type="match status" value="1"/>
</dbReference>